<proteinExistence type="predicted"/>
<reference evidence="1 2" key="1">
    <citation type="submission" date="2023-01" db="EMBL/GenBank/DDBJ databases">
        <title>Analysis of 21 Apiospora genomes using comparative genomics revels a genus with tremendous synthesis potential of carbohydrate active enzymes and secondary metabolites.</title>
        <authorList>
            <person name="Sorensen T."/>
        </authorList>
    </citation>
    <scope>NUCLEOTIDE SEQUENCE [LARGE SCALE GENOMIC DNA]</scope>
    <source>
        <strain evidence="1 2">CBS 114990</strain>
    </source>
</reference>
<dbReference type="RefSeq" id="XP_066668370.1">
    <property type="nucleotide sequence ID" value="XM_066813028.1"/>
</dbReference>
<protein>
    <submittedName>
        <fullName evidence="1">Uncharacterized protein</fullName>
    </submittedName>
</protein>
<sequence length="362" mass="40606">MTDPAKYWPGGIPDDVRCHPDPFNGDLGLPATPAAQETAIGRNEVSDTEEVDDNFEVTQRRNLMCQWARMTQDERDSYQSRAPVRHSAGWYPSEELADPSVEVGSSHTRTYRHEKGAEDKSVVCITATAAAAAAAAAREEGSPLLSPRDAALRAKQRISCYRLDARSSREPIFAMDMDDHGLGVAVPNAAGDDHNRTVRPHDFLRWCHVEAADFSHMVMTRRSTVLFFWDRPAILFVDREALDLGPALLCALENNGAVSLSHRVWAFSLRGKWDPHSYSAKALLVENHLISKLGLIKTANMKRGILDFLDEFGSFRTLIERFAPGYLDLEDEGHGMAYGYDDSRFRTEEQLEQLPPFRDDGW</sequence>
<evidence type="ECO:0000313" key="2">
    <source>
        <dbReference type="Proteomes" id="UP001433268"/>
    </source>
</evidence>
<keyword evidence="2" id="KW-1185">Reference proteome</keyword>
<gene>
    <name evidence="1" type="ORF">PG997_008713</name>
</gene>
<dbReference type="Proteomes" id="UP001433268">
    <property type="component" value="Unassembled WGS sequence"/>
</dbReference>
<dbReference type="GeneID" id="92046088"/>
<organism evidence="1 2">
    <name type="scientific">Apiospora hydei</name>
    <dbReference type="NCBI Taxonomy" id="1337664"/>
    <lineage>
        <taxon>Eukaryota</taxon>
        <taxon>Fungi</taxon>
        <taxon>Dikarya</taxon>
        <taxon>Ascomycota</taxon>
        <taxon>Pezizomycotina</taxon>
        <taxon>Sordariomycetes</taxon>
        <taxon>Xylariomycetidae</taxon>
        <taxon>Amphisphaeriales</taxon>
        <taxon>Apiosporaceae</taxon>
        <taxon>Apiospora</taxon>
    </lineage>
</organism>
<comment type="caution">
    <text evidence="1">The sequence shown here is derived from an EMBL/GenBank/DDBJ whole genome shotgun (WGS) entry which is preliminary data.</text>
</comment>
<accession>A0ABR1WBL0</accession>
<dbReference type="EMBL" id="JAQQWN010000006">
    <property type="protein sequence ID" value="KAK8080895.1"/>
    <property type="molecule type" value="Genomic_DNA"/>
</dbReference>
<evidence type="ECO:0000313" key="1">
    <source>
        <dbReference type="EMBL" id="KAK8080895.1"/>
    </source>
</evidence>
<name>A0ABR1WBL0_9PEZI</name>